<comment type="similarity">
    <text evidence="2">Belongs to the glycosyl hydrolase 88 family.</text>
</comment>
<dbReference type="PANTHER" id="PTHR36845:SF1">
    <property type="entry name" value="HYDROLASE, PUTATIVE (AFU_ORTHOLOGUE AFUA_7G05090)-RELATED"/>
    <property type="match status" value="1"/>
</dbReference>
<evidence type="ECO:0000313" key="8">
    <source>
        <dbReference type="Proteomes" id="UP000181981"/>
    </source>
</evidence>
<dbReference type="InterPro" id="IPR052369">
    <property type="entry name" value="UG_Glycosaminoglycan_Hydrolase"/>
</dbReference>
<keyword evidence="1 6" id="KW-0378">Hydrolase</keyword>
<dbReference type="Proteomes" id="UP000181981">
    <property type="component" value="Unassembled WGS sequence"/>
</dbReference>
<feature type="binding site" evidence="4">
    <location>
        <position position="123"/>
    </location>
    <ligand>
        <name>substrate</name>
    </ligand>
</feature>
<dbReference type="EMBL" id="FOHT01000005">
    <property type="protein sequence ID" value="SET04457.1"/>
    <property type="molecule type" value="Genomic_DNA"/>
</dbReference>
<dbReference type="PANTHER" id="PTHR36845">
    <property type="entry name" value="HYDROLASE, PUTATIVE (AFU_ORTHOLOGUE AFUA_7G05090)-RELATED"/>
    <property type="match status" value="1"/>
</dbReference>
<organism evidence="6 8">
    <name type="scientific">Draconibacterium orientale</name>
    <dbReference type="NCBI Taxonomy" id="1168034"/>
    <lineage>
        <taxon>Bacteria</taxon>
        <taxon>Pseudomonadati</taxon>
        <taxon>Bacteroidota</taxon>
        <taxon>Bacteroidia</taxon>
        <taxon>Marinilabiliales</taxon>
        <taxon>Prolixibacteraceae</taxon>
        <taxon>Draconibacterium</taxon>
    </lineage>
</organism>
<dbReference type="GO" id="GO:0000272">
    <property type="term" value="P:polysaccharide catabolic process"/>
    <property type="evidence" value="ECO:0007669"/>
    <property type="project" value="TreeGrafter"/>
</dbReference>
<evidence type="ECO:0000313" key="6">
    <source>
        <dbReference type="EMBL" id="SET04457.1"/>
    </source>
</evidence>
<dbReference type="OrthoDB" id="428577at2"/>
<evidence type="ECO:0000313" key="7">
    <source>
        <dbReference type="Proteomes" id="UP000023772"/>
    </source>
</evidence>
<reference evidence="6 8" key="2">
    <citation type="submission" date="2016-10" db="EMBL/GenBank/DDBJ databases">
        <authorList>
            <person name="de Groot N.N."/>
        </authorList>
    </citation>
    <scope>NUCLEOTIDE SEQUENCE [LARGE SCALE GENOMIC DNA]</scope>
    <source>
        <strain evidence="6 8">DSM 25947</strain>
    </source>
</reference>
<evidence type="ECO:0000256" key="4">
    <source>
        <dbReference type="PIRSR" id="PIRSR610905-2"/>
    </source>
</evidence>
<dbReference type="EMBL" id="CP007451">
    <property type="protein sequence ID" value="AHW60594.1"/>
    <property type="molecule type" value="Genomic_DNA"/>
</dbReference>
<dbReference type="InterPro" id="IPR012341">
    <property type="entry name" value="6hp_glycosidase-like_sf"/>
</dbReference>
<dbReference type="STRING" id="1168034.FH5T_15695"/>
<sequence>MNSRVLFAFCLGAIILSSCLTKSTKEKAYQPDLWSELQDQEYILVNNVDEFLKHSTERGEMAPRSLTPEGDLDMVPSSNWCSGFFAGCMWLMYEQSNDPKWKEKAEEYTALLADQQYNGNTHDMGFKIFNSYGQGYRLTHNPEYRDVLVQSAQTLITRFNPTIGCIRSWDHNQDKWQFPVIIDNMMNLELLFWATHETGDSVFYNIAVSHALTTLENHFRDDYSCYHVVDYDSETGKAVAHATHQGFSDASAWSRGQAWALYGYTMVYRETENPVFLEQAKHIASYILSHPNLPEDLIPYWDFDAPQIPNEPRDVSAAAIIASALLELKNYVPEEKNYYEEKALLILSNLTEKYRSPKGRNYGFLLTHSTGSKPHDSEVNVPIVYADYYYLESLIRNVYQ</sequence>
<evidence type="ECO:0000256" key="2">
    <source>
        <dbReference type="ARBA" id="ARBA00038358"/>
    </source>
</evidence>
<dbReference type="RefSeq" id="WP_038560425.1">
    <property type="nucleotide sequence ID" value="NZ_FOHT01000005.1"/>
</dbReference>
<keyword evidence="7" id="KW-1185">Reference proteome</keyword>
<accession>X5DHM6</accession>
<name>X5DHM6_9BACT</name>
<dbReference type="KEGG" id="dori:FH5T_15695"/>
<feature type="active site" description="Nucleophile" evidence="3">
    <location>
        <position position="123"/>
    </location>
</feature>
<feature type="binding site" evidence="4">
    <location>
        <position position="259"/>
    </location>
    <ligand>
        <name>substrate</name>
    </ligand>
</feature>
<feature type="binding site" evidence="4">
    <location>
        <position position="243"/>
    </location>
    <ligand>
        <name>substrate</name>
    </ligand>
</feature>
<dbReference type="Gene3D" id="1.50.10.10">
    <property type="match status" value="1"/>
</dbReference>
<dbReference type="GO" id="GO:0052757">
    <property type="term" value="F:chondroitin hydrolase activity"/>
    <property type="evidence" value="ECO:0007669"/>
    <property type="project" value="TreeGrafter"/>
</dbReference>
<feature type="binding site" evidence="4">
    <location>
        <position position="183"/>
    </location>
    <ligand>
        <name>substrate</name>
    </ligand>
</feature>
<evidence type="ECO:0000256" key="3">
    <source>
        <dbReference type="PIRSR" id="PIRSR610905-1"/>
    </source>
</evidence>
<proteinExistence type="inferred from homology"/>
<dbReference type="Proteomes" id="UP000023772">
    <property type="component" value="Chromosome"/>
</dbReference>
<dbReference type="AlphaFoldDB" id="X5DHM6"/>
<feature type="active site" description="Proton donor" evidence="3">
    <location>
        <position position="183"/>
    </location>
</feature>
<reference evidence="5 7" key="1">
    <citation type="submission" date="2014-03" db="EMBL/GenBank/DDBJ databases">
        <title>Complete genome sequence of a deeply braunched marine Bacteroidia bacterium Draconibacterium orientale type strain FH5T.</title>
        <authorList>
            <person name="Li X."/>
            <person name="Wang X."/>
            <person name="Xie Z."/>
            <person name="Du Z."/>
            <person name="Chen G."/>
        </authorList>
    </citation>
    <scope>NUCLEOTIDE SEQUENCE [LARGE SCALE GENOMIC DNA]</scope>
    <source>
        <strain evidence="5 7">FH5</strain>
    </source>
</reference>
<dbReference type="SUPFAM" id="SSF48208">
    <property type="entry name" value="Six-hairpin glycosidases"/>
    <property type="match status" value="1"/>
</dbReference>
<feature type="binding site" evidence="4">
    <location>
        <position position="255"/>
    </location>
    <ligand>
        <name>substrate</name>
    </ligand>
</feature>
<evidence type="ECO:0000256" key="1">
    <source>
        <dbReference type="ARBA" id="ARBA00022801"/>
    </source>
</evidence>
<gene>
    <name evidence="5" type="ORF">FH5T_15695</name>
    <name evidence="6" type="ORF">SAMN05444285_10557</name>
</gene>
<dbReference type="PROSITE" id="PS51257">
    <property type="entry name" value="PROKAR_LIPOPROTEIN"/>
    <property type="match status" value="1"/>
</dbReference>
<dbReference type="eggNOG" id="COG4225">
    <property type="taxonomic scope" value="Bacteria"/>
</dbReference>
<protein>
    <submittedName>
        <fullName evidence="5">Glucuronyl hydrolase</fullName>
    </submittedName>
    <submittedName>
        <fullName evidence="6">Rhamnogalacturonyl hydrolase YesR</fullName>
    </submittedName>
</protein>
<dbReference type="Pfam" id="PF07470">
    <property type="entry name" value="Glyco_hydro_88"/>
    <property type="match status" value="1"/>
</dbReference>
<dbReference type="HOGENOM" id="CLU_027158_0_0_10"/>
<feature type="binding site" evidence="4">
    <location>
        <position position="372"/>
    </location>
    <ligand>
        <name>substrate</name>
    </ligand>
</feature>
<dbReference type="InterPro" id="IPR010905">
    <property type="entry name" value="Glyco_hydro_88"/>
</dbReference>
<dbReference type="InterPro" id="IPR008928">
    <property type="entry name" value="6-hairpin_glycosidase_sf"/>
</dbReference>
<evidence type="ECO:0000313" key="5">
    <source>
        <dbReference type="EMBL" id="AHW60594.1"/>
    </source>
</evidence>